<evidence type="ECO:0000259" key="7">
    <source>
        <dbReference type="Pfam" id="PF13016"/>
    </source>
</evidence>
<dbReference type="EMBL" id="KT156631">
    <property type="protein sequence ID" value="ALS92761.1"/>
    <property type="molecule type" value="Genomic_DNA"/>
</dbReference>
<dbReference type="InterPro" id="IPR036312">
    <property type="entry name" value="Bifun_inhib/LTP/seed_sf"/>
</dbReference>
<evidence type="ECO:0000256" key="2">
    <source>
        <dbReference type="ARBA" id="ARBA00022737"/>
    </source>
</evidence>
<sequence>MKTFLVFGLLAIAGTSAIAQMETSHLPGLENPSQQQPLQLQQILWYHQQQPIQQQPQPFPQQPPCSQQQQQPPLSQQQQPPFSQQQPPSSQQQQPVLPQQPPFSQQQPPFSQQQPPFSQQQQPPQQQQPLLPQQPPFSQQQPPFSQQQQQPFLPQQPPFSQQQQQPILPQQPPFSQHQQPVLPQQQIPYVHPSILQQLNPCKVFLQQQCSPVAMTQSLARSQMLWQSSCHVMQQQCCQQLQRIPEQSRYDAIRAIIYSIVLQEQQQGQGFNQPQQQQPQQSVQGVSQPQQQQKQLGQCSFQQPQQQQLGQWPQQQQVPEGTLLQPHQIAQLEVMTSIALRTLPMMCSVNVPVHGTTTSVPFGVGTQVGAY</sequence>
<reference evidence="8" key="1">
    <citation type="submission" date="2015-06" db="EMBL/GenBank/DDBJ databases">
        <title>Molecular characterization of novel LMW-m and -s genes from four Aegilops species (Sitopsis section) and comparison with those from the Glu-B3 locus of common wheat.</title>
        <authorList>
            <person name="Cuesta S."/>
            <person name="Guzman C."/>
            <person name="Alvarez J.B."/>
        </authorList>
    </citation>
    <scope>NUCLEOTIDE SEQUENCE</scope>
    <source>
        <strain evidence="8">18</strain>
    </source>
</reference>
<protein>
    <submittedName>
        <fullName evidence="8">Low molecular weight glutenin subunit</fullName>
    </submittedName>
</protein>
<dbReference type="PRINTS" id="PR00209">
    <property type="entry name" value="GLIADIN"/>
</dbReference>
<dbReference type="PANTHER" id="PTHR33454:SF18">
    <property type="entry name" value="GLUTENIN, LOW MOLECULAR WEIGHT SUBUNIT"/>
    <property type="match status" value="1"/>
</dbReference>
<evidence type="ECO:0000256" key="4">
    <source>
        <dbReference type="ARBA" id="ARBA00023129"/>
    </source>
</evidence>
<keyword evidence="6" id="KW-0732">Signal</keyword>
<keyword evidence="4" id="KW-0708">Seed storage protein</keyword>
<feature type="domain" description="Bifunctional inhibitor/plant lipid transfer protein/seed storage helical" evidence="7">
    <location>
        <begin position="184"/>
        <end position="260"/>
    </location>
</feature>
<evidence type="ECO:0000256" key="5">
    <source>
        <dbReference type="SAM" id="MobiDB-lite"/>
    </source>
</evidence>
<keyword evidence="2" id="KW-0677">Repeat</keyword>
<accession>A0A0U2Z1N3</accession>
<dbReference type="AlphaFoldDB" id="A0A0U2Z1N3"/>
<dbReference type="SUPFAM" id="SSF47699">
    <property type="entry name" value="Bifunctional inhibitor/lipid-transfer protein/seed storage 2S albumin"/>
    <property type="match status" value="1"/>
</dbReference>
<organism evidence="8">
    <name type="scientific">Aegilops speltoides</name>
    <name type="common">Goatgrass</name>
    <name type="synonym">Triticum speltoides</name>
    <dbReference type="NCBI Taxonomy" id="4573"/>
    <lineage>
        <taxon>Eukaryota</taxon>
        <taxon>Viridiplantae</taxon>
        <taxon>Streptophyta</taxon>
        <taxon>Embryophyta</taxon>
        <taxon>Tracheophyta</taxon>
        <taxon>Spermatophyta</taxon>
        <taxon>Magnoliopsida</taxon>
        <taxon>Liliopsida</taxon>
        <taxon>Poales</taxon>
        <taxon>Poaceae</taxon>
        <taxon>BOP clade</taxon>
        <taxon>Pooideae</taxon>
        <taxon>Triticodae</taxon>
        <taxon>Triticeae</taxon>
        <taxon>Triticinae</taxon>
        <taxon>Aegilops</taxon>
    </lineage>
</organism>
<dbReference type="PANTHER" id="PTHR33454">
    <property type="entry name" value="PROLAMIN PPROL 14P"/>
    <property type="match status" value="1"/>
</dbReference>
<feature type="compositionally biased region" description="Low complexity" evidence="5">
    <location>
        <begin position="64"/>
        <end position="181"/>
    </location>
</feature>
<comment type="similarity">
    <text evidence="1">Belongs to the gliadin/glutenin family.</text>
</comment>
<evidence type="ECO:0000256" key="6">
    <source>
        <dbReference type="SAM" id="SignalP"/>
    </source>
</evidence>
<gene>
    <name evidence="8" type="primary">LMW-GS</name>
</gene>
<feature type="compositionally biased region" description="Low complexity" evidence="5">
    <location>
        <begin position="47"/>
        <end position="56"/>
    </location>
</feature>
<evidence type="ECO:0000256" key="3">
    <source>
        <dbReference type="ARBA" id="ARBA00022761"/>
    </source>
</evidence>
<keyword evidence="3" id="KW-0758">Storage protein</keyword>
<dbReference type="InterPro" id="IPR001954">
    <property type="entry name" value="Glia_glutenin"/>
</dbReference>
<evidence type="ECO:0000313" key="8">
    <source>
        <dbReference type="EMBL" id="ALS92761.1"/>
    </source>
</evidence>
<dbReference type="Gene3D" id="1.10.110.10">
    <property type="entry name" value="Plant lipid-transfer and hydrophobic proteins"/>
    <property type="match status" value="1"/>
</dbReference>
<feature type="region of interest" description="Disordered" evidence="5">
    <location>
        <begin position="47"/>
        <end position="181"/>
    </location>
</feature>
<evidence type="ECO:0000256" key="1">
    <source>
        <dbReference type="ARBA" id="ARBA00007506"/>
    </source>
</evidence>
<feature type="chain" id="PRO_5006835051" evidence="6">
    <location>
        <begin position="20"/>
        <end position="370"/>
    </location>
</feature>
<dbReference type="PRINTS" id="PR00208">
    <property type="entry name" value="GLIADGLUTEN"/>
</dbReference>
<dbReference type="Pfam" id="PF13016">
    <property type="entry name" value="Gliadin"/>
    <property type="match status" value="1"/>
</dbReference>
<dbReference type="GO" id="GO:0045735">
    <property type="term" value="F:nutrient reservoir activity"/>
    <property type="evidence" value="ECO:0007669"/>
    <property type="project" value="UniProtKB-KW"/>
</dbReference>
<dbReference type="InterPro" id="IPR016140">
    <property type="entry name" value="Bifunc_inhib/LTP/seed_store"/>
</dbReference>
<name>A0A0U2Z1N3_AEGSP</name>
<feature type="signal peptide" evidence="6">
    <location>
        <begin position="1"/>
        <end position="19"/>
    </location>
</feature>
<proteinExistence type="inferred from homology"/>